<proteinExistence type="predicted"/>
<accession>A0A7W9SM47</accession>
<reference evidence="1 2" key="1">
    <citation type="submission" date="2020-08" db="EMBL/GenBank/DDBJ databases">
        <title>Genomic Encyclopedia of Type Strains, Phase IV (KMG-IV): sequencing the most valuable type-strain genomes for metagenomic binning, comparative biology and taxonomic classification.</title>
        <authorList>
            <person name="Goeker M."/>
        </authorList>
    </citation>
    <scope>NUCLEOTIDE SEQUENCE [LARGE SCALE GENOMIC DNA]</scope>
    <source>
        <strain evidence="1 2">DSM 23562</strain>
    </source>
</reference>
<organism evidence="1 2">
    <name type="scientific">Armatimonas rosea</name>
    <dbReference type="NCBI Taxonomy" id="685828"/>
    <lineage>
        <taxon>Bacteria</taxon>
        <taxon>Bacillati</taxon>
        <taxon>Armatimonadota</taxon>
        <taxon>Armatimonadia</taxon>
        <taxon>Armatimonadales</taxon>
        <taxon>Armatimonadaceae</taxon>
        <taxon>Armatimonas</taxon>
    </lineage>
</organism>
<sequence>MQTHPFGSCCDELAEVMNAVPNSFFRVEENGVLYLTIGYVETEEGPGFFDQAVLFCPFCGKELQTRLEIAQKSDRSV</sequence>
<name>A0A7W9SM47_ARMRO</name>
<protein>
    <submittedName>
        <fullName evidence="1">Uncharacterized protein</fullName>
    </submittedName>
</protein>
<dbReference type="EMBL" id="JACHGW010000001">
    <property type="protein sequence ID" value="MBB6048374.1"/>
    <property type="molecule type" value="Genomic_DNA"/>
</dbReference>
<gene>
    <name evidence="1" type="ORF">HNQ39_000136</name>
</gene>
<evidence type="ECO:0000313" key="2">
    <source>
        <dbReference type="Proteomes" id="UP000520814"/>
    </source>
</evidence>
<dbReference type="Proteomes" id="UP000520814">
    <property type="component" value="Unassembled WGS sequence"/>
</dbReference>
<dbReference type="AlphaFoldDB" id="A0A7W9SM47"/>
<keyword evidence="2" id="KW-1185">Reference proteome</keyword>
<comment type="caution">
    <text evidence="1">The sequence shown here is derived from an EMBL/GenBank/DDBJ whole genome shotgun (WGS) entry which is preliminary data.</text>
</comment>
<evidence type="ECO:0000313" key="1">
    <source>
        <dbReference type="EMBL" id="MBB6048374.1"/>
    </source>
</evidence>